<reference evidence="1 2" key="1">
    <citation type="submission" date="2014-02" db="EMBL/GenBank/DDBJ databases">
        <title>The genome announcement of Streptomyces toyocaensis NRRL15009.</title>
        <authorList>
            <person name="Hong H.-J."/>
            <person name="Kwun M.J."/>
        </authorList>
    </citation>
    <scope>NUCLEOTIDE SEQUENCE [LARGE SCALE GENOMIC DNA]</scope>
    <source>
        <strain evidence="1 2">NRRL 15009</strain>
    </source>
</reference>
<organism evidence="1 2">
    <name type="scientific">Streptomyces toyocaensis</name>
    <dbReference type="NCBI Taxonomy" id="55952"/>
    <lineage>
        <taxon>Bacteria</taxon>
        <taxon>Bacillati</taxon>
        <taxon>Actinomycetota</taxon>
        <taxon>Actinomycetes</taxon>
        <taxon>Kitasatosporales</taxon>
        <taxon>Streptomycetaceae</taxon>
        <taxon>Streptomyces</taxon>
    </lineage>
</organism>
<evidence type="ECO:0000313" key="1">
    <source>
        <dbReference type="EMBL" id="KES07979.1"/>
    </source>
</evidence>
<dbReference type="AlphaFoldDB" id="A0A081XWQ6"/>
<name>A0A081XWQ6_STRTO</name>
<dbReference type="eggNOG" id="ENOG5030PMR">
    <property type="taxonomic scope" value="Bacteria"/>
</dbReference>
<protein>
    <submittedName>
        <fullName evidence="1">Uncharacterized protein</fullName>
    </submittedName>
</protein>
<dbReference type="EMBL" id="JFCB01000003">
    <property type="protein sequence ID" value="KES07979.1"/>
    <property type="molecule type" value="Genomic_DNA"/>
</dbReference>
<evidence type="ECO:0000313" key="2">
    <source>
        <dbReference type="Proteomes" id="UP000028341"/>
    </source>
</evidence>
<keyword evidence="2" id="KW-1185">Reference proteome</keyword>
<dbReference type="Proteomes" id="UP000028341">
    <property type="component" value="Unassembled WGS sequence"/>
</dbReference>
<dbReference type="RefSeq" id="WP_051857967.1">
    <property type="nucleotide sequence ID" value="NZ_JBFADL010000001.1"/>
</dbReference>
<dbReference type="OrthoDB" id="4292483at2"/>
<accession>A0A081XWQ6</accession>
<comment type="caution">
    <text evidence="1">The sequence shown here is derived from an EMBL/GenBank/DDBJ whole genome shotgun (WGS) entry which is preliminary data.</text>
</comment>
<sequence length="125" mass="12593">MSRGSVAVVVPAESLESVGGSADAPLCFTTGKDVMAAAAAGFRAKGKELHLVANGGVQRFPTGLSITVSYVDTATGTAGIDANCAAIPVAGYKDVRVGETVEFAGVRFEVSALTEQAAELTRTSA</sequence>
<proteinExistence type="predicted"/>
<gene>
    <name evidence="1" type="ORF">BU52_06000</name>
</gene>